<evidence type="ECO:0000313" key="1">
    <source>
        <dbReference type="EMBL" id="KMN12897.1"/>
    </source>
</evidence>
<comment type="caution">
    <text evidence="1">The sequence shown here is derived from an EMBL/GenBank/DDBJ whole genome shotgun (WGS) entry which is preliminary data.</text>
</comment>
<accession>A0A0J6M0Q3</accession>
<dbReference type="Proteomes" id="UP000036325">
    <property type="component" value="Unassembled WGS sequence"/>
</dbReference>
<dbReference type="PATRIC" id="fig|1608994.3.peg.3798"/>
<dbReference type="CDD" id="cd02947">
    <property type="entry name" value="TRX_family"/>
    <property type="match status" value="1"/>
</dbReference>
<dbReference type="Gene3D" id="3.40.30.10">
    <property type="entry name" value="Glutaredoxin"/>
    <property type="match status" value="1"/>
</dbReference>
<sequence>MNAHSKCQHFDIVSLSIVIEMELTDFDADQHLLNLPGTSLVVFTSAGCSSCRAARRLLPSMTLPLDRLCWIDAGENGGLVARYEIFHLPTLLVVRDGAFYGELKSRLSEGELAHHIRLALMSKPDELP</sequence>
<dbReference type="EMBL" id="JYLF01000006">
    <property type="protein sequence ID" value="KMN12897.1"/>
    <property type="molecule type" value="Genomic_DNA"/>
</dbReference>
<dbReference type="RefSeq" id="WP_048365230.1">
    <property type="nucleotide sequence ID" value="NZ_JAAEBV010000001.1"/>
</dbReference>
<dbReference type="AlphaFoldDB" id="A0A0J6ILB3"/>
<proteinExistence type="predicted"/>
<dbReference type="InterPro" id="IPR036249">
    <property type="entry name" value="Thioredoxin-like_sf"/>
</dbReference>
<gene>
    <name evidence="1" type="ORF">TU86_15620</name>
</gene>
<reference evidence="1 2" key="1">
    <citation type="submission" date="2015-02" db="EMBL/GenBank/DDBJ databases">
        <title>Pseudomonas helleri sp. nov. and Pseudomonas weihenstephanensis sp. nov., isolated from raw cows milk.</title>
        <authorList>
            <person name="von Neubeck M."/>
            <person name="Huptas C."/>
            <person name="Wenning M."/>
            <person name="Scherer S."/>
        </authorList>
    </citation>
    <scope>NUCLEOTIDE SEQUENCE [LARGE SCALE GENOMIC DNA]</scope>
    <source>
        <strain evidence="1 2">DSM 29166</strain>
    </source>
</reference>
<organism evidence="1 2">
    <name type="scientific">Pseudomonas weihenstephanensis</name>
    <dbReference type="NCBI Taxonomy" id="1608994"/>
    <lineage>
        <taxon>Bacteria</taxon>
        <taxon>Pseudomonadati</taxon>
        <taxon>Pseudomonadota</taxon>
        <taxon>Gammaproteobacteria</taxon>
        <taxon>Pseudomonadales</taxon>
        <taxon>Pseudomonadaceae</taxon>
        <taxon>Pseudomonas</taxon>
    </lineage>
</organism>
<dbReference type="SUPFAM" id="SSF52833">
    <property type="entry name" value="Thioredoxin-like"/>
    <property type="match status" value="1"/>
</dbReference>
<dbReference type="STRING" id="1608994.TU86_15620"/>
<accession>A0A0J6ILB3</accession>
<evidence type="ECO:0000313" key="2">
    <source>
        <dbReference type="Proteomes" id="UP000036325"/>
    </source>
</evidence>
<name>A0A0J6ILB3_9PSED</name>
<protein>
    <submittedName>
        <fullName evidence="1">Thioredoxin</fullName>
    </submittedName>
</protein>